<reference evidence="3 4" key="1">
    <citation type="submission" date="2024-12" db="EMBL/GenBank/DDBJ databases">
        <title>Forecasting of Potato common scab and diversities of Pathogenic streptomyces spp. in china.</title>
        <authorList>
            <person name="Handique U."/>
            <person name="Wu J."/>
        </authorList>
    </citation>
    <scope>NUCLEOTIDE SEQUENCE [LARGE SCALE GENOMIC DNA]</scope>
    <source>
        <strain evidence="3 4">ZRIMU1530</strain>
    </source>
</reference>
<accession>A0ABW9HM42</accession>
<feature type="region of interest" description="Disordered" evidence="1">
    <location>
        <begin position="867"/>
        <end position="889"/>
    </location>
</feature>
<dbReference type="Proteomes" id="UP001631957">
    <property type="component" value="Unassembled WGS sequence"/>
</dbReference>
<feature type="compositionally biased region" description="Gly residues" evidence="1">
    <location>
        <begin position="871"/>
        <end position="888"/>
    </location>
</feature>
<sequence>MDARRIEQVVSRYNAVFKVSNLKMGYGLDDNVYLVVGGTPDGRLLRLKPDGTKQTFFRAGAAALAVTANASGTIAIAEAHFAHRIVFYDDQFRQLGHYDDFAADNTLGYNAPSGIEAVPSGFFYALDQHRLRVVRLTPTGTLDREVTLTGLPAEVRSTGSAVGLRVIESSADSGRVYTAWPHVTNGTLGFVCASDLRTGQLLWSKPVKVSGDLNNSFDVTGNGGLCVVKSTQELVIYDADGGETPAPLDLPADDHTVEHLRLRDDKDGDQHRLRYYVKRDDERYLFEVYDGKTGAAETPVLGDVELLTVQYDADVWTAGKPMPLTITHSPGSWPNRPRFRVWLRPLGVPEFTELPLTGGAVTPPADARGLYQVRVSPDVAGRLSEYVVDGMVEIRPAAPTPGTTVQGSLSLMSCRIVKDRDGKERPVNLNRLHYGRGEAVTLRVEARMGAGVPQPAAVTVVLKRDGERLHEWNVGLDPAKHFGQLVIGADITGTLEPGRHVLDADPPAGLLLTIAPQYLEIGPGFADRPDYHLTLYTDIYGPNGASFPADPRELLINPPTNFPPAFRDLPDVVQAHLHRTRTLGLNLAVDRLGVHWGTVTFATEYDADAEIAARLKASPVAVHYRKALFEDVGRRTIAGYGAYGIEEQGVLQSNDTFLPLDWPGNHESRKLEELKTDLATGTRTLDAYAAFRGWTWGANWWIGPVGAVAANADEKAEYTTASEAIAAGTSTTWLPVLDTVTERSITLKPTEAAELRRALNEASPGRITAATAPYRQPQTVPPLLFAEVDEVDLHYQAEQIQLPLSSAHMVDFYRRPGKPVWGHPELTNDDGTGGMFLPTLFQQVMRGPNGTGMVTDENTRQMKRVVAAPERGGGSGTQPGEPRSGGAGKTSVQRAAFDMIARLGPAVAGADSANRVAIVVSTRMLRLETFERGWFSSLYFMRLYSAWAACLHAHRPASFVFTEDVDAEVLRGYQAVLLVGQQAELDPPLAAALNKARETVPVYADDTCHPSIRDAYGRLGLAFDRINRKDEPACQNDDTAYYRMRRAFLDQGAALAQTLSAVTPVAECDNPEVLLSEWTAGDITYIWAVNTTRPDWEPEIAWRVGLLCAQHLPVQTRLTVRLPALHQVIDLLTGKPVSLLGGTFTADLRTVPARLYAIVPLLHDPLPTASEDGFGPHVRDIAVSADGDTAALNTFDWDHNLYGLDLATGRTRWRRRLGHHFAYAPTTRPDGFVVQGFDINAAEGYHLYQLDPAGQPQRRFALYGLPKKATDWSKSDWGYDYGLNNFASAPGGSWIATSGDLGLAVWRREVDEQGQEQWSESWADSWWSENRRIPLRLLALDDDTLITFADNTVSGRSAANGALLWSFSIVRGAGFGGTFGVAAVSGDRRTAAITAQADGGRVYVVRDGALVNTIPTAASELSLSADGTFLAVTTGNQLRAYDTATGLLWIYTGDDFLRRPRVSPDGSRVAVGSELGTLAVLERDGTLLAATDLRALPVPAWLPDGDLLVATWTGTVLRYDADLDERWRTRLVPEERDIRRKLTAPDPVPVVRRTDWGNARSEPLELTPNLVVDTHAYLFMQMTSPLGTYDMGPNQDPQAPSVFAPLTDGSAAPPAQPWLRRPLLAGLASVGADPHFELTVDTFRYQLKLTGVTFAEDPAHPESWLRDVLIQWWDARDATWRDGPMLLSDQALHSHDLELYSGRFRLVSTGGGVWPQGNLRLGELVFHGEVLGASHRDVVEDNAVAVLFDDRADDVQDLLAQPRSGVDIQEGGAYSGTRCLRVPVAMPRGQYPIRHGFFFLDTMHDWNFEIVEHPTAPGQYRYLQFAWKALSDHTTGIGLRLGSGGSADADGGGHQENLHYVAVNAGVSHFPTAPQVTEIMIPEEEFPHGDWKLVRIDLWAQAAGKLKRITQIGLRTDGGGALFDQILLGRTEADLDEWPA</sequence>
<dbReference type="SUPFAM" id="SSF63829">
    <property type="entry name" value="Calcium-dependent phosphotriesterase"/>
    <property type="match status" value="1"/>
</dbReference>
<dbReference type="SUPFAM" id="SSF82171">
    <property type="entry name" value="DPP6 N-terminal domain-like"/>
    <property type="match status" value="1"/>
</dbReference>
<protein>
    <submittedName>
        <fullName evidence="3">WD40 repeat domain-containing protein</fullName>
    </submittedName>
</protein>
<evidence type="ECO:0000259" key="2">
    <source>
        <dbReference type="Pfam" id="PF13360"/>
    </source>
</evidence>
<comment type="caution">
    <text evidence="3">The sequence shown here is derived from an EMBL/GenBank/DDBJ whole genome shotgun (WGS) entry which is preliminary data.</text>
</comment>
<evidence type="ECO:0000313" key="4">
    <source>
        <dbReference type="Proteomes" id="UP001631957"/>
    </source>
</evidence>
<dbReference type="PANTHER" id="PTHR34512">
    <property type="entry name" value="CELL SURFACE PROTEIN"/>
    <property type="match status" value="1"/>
</dbReference>
<dbReference type="Gene3D" id="2.120.10.30">
    <property type="entry name" value="TolB, C-terminal domain"/>
    <property type="match status" value="1"/>
</dbReference>
<dbReference type="Pfam" id="PF13360">
    <property type="entry name" value="PQQ_2"/>
    <property type="match status" value="1"/>
</dbReference>
<dbReference type="RefSeq" id="WP_409121028.1">
    <property type="nucleotide sequence ID" value="NZ_JBJVNI010000005.1"/>
</dbReference>
<feature type="domain" description="Pyrrolo-quinoline quinone repeat" evidence="2">
    <location>
        <begin position="1350"/>
        <end position="1490"/>
    </location>
</feature>
<dbReference type="SMART" id="SM00564">
    <property type="entry name" value="PQQ"/>
    <property type="match status" value="5"/>
</dbReference>
<dbReference type="InterPro" id="IPR011042">
    <property type="entry name" value="6-blade_b-propeller_TolB-like"/>
</dbReference>
<gene>
    <name evidence="3" type="ORF">ACKI18_10445</name>
</gene>
<dbReference type="InterPro" id="IPR002372">
    <property type="entry name" value="PQQ_rpt_dom"/>
</dbReference>
<name>A0ABW9HM42_9ACTN</name>
<dbReference type="Gene3D" id="2.130.10.10">
    <property type="entry name" value="YVTN repeat-like/Quinoprotein amine dehydrogenase"/>
    <property type="match status" value="1"/>
</dbReference>
<evidence type="ECO:0000313" key="3">
    <source>
        <dbReference type="EMBL" id="MFM9609134.1"/>
    </source>
</evidence>
<evidence type="ECO:0000256" key="1">
    <source>
        <dbReference type="SAM" id="MobiDB-lite"/>
    </source>
</evidence>
<dbReference type="EMBL" id="JBJVNI010000005">
    <property type="protein sequence ID" value="MFM9609134.1"/>
    <property type="molecule type" value="Genomic_DNA"/>
</dbReference>
<dbReference type="InterPro" id="IPR015943">
    <property type="entry name" value="WD40/YVTN_repeat-like_dom_sf"/>
</dbReference>
<dbReference type="InterPro" id="IPR018391">
    <property type="entry name" value="PQQ_b-propeller_rpt"/>
</dbReference>
<dbReference type="PANTHER" id="PTHR34512:SF30">
    <property type="entry name" value="OUTER MEMBRANE PROTEIN ASSEMBLY FACTOR BAMB"/>
    <property type="match status" value="1"/>
</dbReference>
<proteinExistence type="predicted"/>
<organism evidence="3 4">
    <name type="scientific">Streptomyces niveiscabiei</name>
    <dbReference type="NCBI Taxonomy" id="164115"/>
    <lineage>
        <taxon>Bacteria</taxon>
        <taxon>Bacillati</taxon>
        <taxon>Actinomycetota</taxon>
        <taxon>Actinomycetes</taxon>
        <taxon>Kitasatosporales</taxon>
        <taxon>Streptomycetaceae</taxon>
        <taxon>Streptomyces</taxon>
    </lineage>
</organism>
<keyword evidence="4" id="KW-1185">Reference proteome</keyword>